<dbReference type="EMBL" id="MSCM01000001">
    <property type="protein sequence ID" value="PQJ82706.1"/>
    <property type="molecule type" value="Genomic_DNA"/>
</dbReference>
<name>A0A2S7WYW1_9FLAO</name>
<dbReference type="RefSeq" id="WP_105021259.1">
    <property type="nucleotide sequence ID" value="NZ_MSCM01000001.1"/>
</dbReference>
<gene>
    <name evidence="1" type="ORF">BTO16_09010</name>
</gene>
<sequence>MINKISNFFYTVFGNVFSFRLISKKDYNELNHFRDSNIGLYAIDQNPKDVTYKWILENNSEIT</sequence>
<evidence type="ECO:0000313" key="2">
    <source>
        <dbReference type="Proteomes" id="UP000239068"/>
    </source>
</evidence>
<reference evidence="1 2" key="1">
    <citation type="submission" date="2016-12" db="EMBL/GenBank/DDBJ databases">
        <title>Trade-off between light-utilization and light-protection in marine flavobacteria.</title>
        <authorList>
            <person name="Kumagai Y."/>
            <person name="Yoshizawa S."/>
            <person name="Kogure K."/>
            <person name="Iwasaki W."/>
        </authorList>
    </citation>
    <scope>NUCLEOTIDE SEQUENCE [LARGE SCALE GENOMIC DNA]</scope>
    <source>
        <strain evidence="1 2">ATCC 43844</strain>
    </source>
</reference>
<protein>
    <submittedName>
        <fullName evidence="1">Uncharacterized protein</fullName>
    </submittedName>
</protein>
<accession>A0A2S7WYW1</accession>
<dbReference type="AlphaFoldDB" id="A0A2S7WYW1"/>
<comment type="caution">
    <text evidence="1">The sequence shown here is derived from an EMBL/GenBank/DDBJ whole genome shotgun (WGS) entry which is preliminary data.</text>
</comment>
<organism evidence="1 2">
    <name type="scientific">Polaribacter glomeratus</name>
    <dbReference type="NCBI Taxonomy" id="102"/>
    <lineage>
        <taxon>Bacteria</taxon>
        <taxon>Pseudomonadati</taxon>
        <taxon>Bacteroidota</taxon>
        <taxon>Flavobacteriia</taxon>
        <taxon>Flavobacteriales</taxon>
        <taxon>Flavobacteriaceae</taxon>
    </lineage>
</organism>
<keyword evidence="2" id="KW-1185">Reference proteome</keyword>
<dbReference type="Proteomes" id="UP000239068">
    <property type="component" value="Unassembled WGS sequence"/>
</dbReference>
<proteinExistence type="predicted"/>
<evidence type="ECO:0000313" key="1">
    <source>
        <dbReference type="EMBL" id="PQJ82706.1"/>
    </source>
</evidence>